<accession>A0ACD3A6Q5</accession>
<name>A0ACD3A6Q5_9AGAR</name>
<dbReference type="EMBL" id="ML208708">
    <property type="protein sequence ID" value="TFK60979.1"/>
    <property type="molecule type" value="Genomic_DNA"/>
</dbReference>
<evidence type="ECO:0000313" key="2">
    <source>
        <dbReference type="Proteomes" id="UP000308600"/>
    </source>
</evidence>
<dbReference type="Proteomes" id="UP000308600">
    <property type="component" value="Unassembled WGS sequence"/>
</dbReference>
<organism evidence="1 2">
    <name type="scientific">Pluteus cervinus</name>
    <dbReference type="NCBI Taxonomy" id="181527"/>
    <lineage>
        <taxon>Eukaryota</taxon>
        <taxon>Fungi</taxon>
        <taxon>Dikarya</taxon>
        <taxon>Basidiomycota</taxon>
        <taxon>Agaricomycotina</taxon>
        <taxon>Agaricomycetes</taxon>
        <taxon>Agaricomycetidae</taxon>
        <taxon>Agaricales</taxon>
        <taxon>Pluteineae</taxon>
        <taxon>Pluteaceae</taxon>
        <taxon>Pluteus</taxon>
    </lineage>
</organism>
<evidence type="ECO:0000313" key="1">
    <source>
        <dbReference type="EMBL" id="TFK60979.1"/>
    </source>
</evidence>
<protein>
    <submittedName>
        <fullName evidence="1">Uncharacterized protein</fullName>
    </submittedName>
</protein>
<sequence>MSAGHPLIPQEENSLVSLPDELLLEILGSLSWRDVMRVRLTCTCLRKISKMAWPSVARHESRDIWWLEKPVSAHTEDELEYLYSRRQSAEIGYAMMANGTGPIVSTPMLGAGCCCVTPGGRWLLMSNNMGSLLYLDLDAPEITPNVLIPEQPIQCVSLISLDLDTSCPSLRFNLAFSLQDIVTPYAQTHISVWQVNTVIDDTGSVALRASCLTAFLPEPQGYVQSLSLLGDSLAYSHTRCEHALTAVVEWKLIEGPNYPKRIFYPSAGYSSPSW</sequence>
<reference evidence="1 2" key="1">
    <citation type="journal article" date="2019" name="Nat. Ecol. Evol.">
        <title>Megaphylogeny resolves global patterns of mushroom evolution.</title>
        <authorList>
            <person name="Varga T."/>
            <person name="Krizsan K."/>
            <person name="Foldi C."/>
            <person name="Dima B."/>
            <person name="Sanchez-Garcia M."/>
            <person name="Sanchez-Ramirez S."/>
            <person name="Szollosi G.J."/>
            <person name="Szarkandi J.G."/>
            <person name="Papp V."/>
            <person name="Albert L."/>
            <person name="Andreopoulos W."/>
            <person name="Angelini C."/>
            <person name="Antonin V."/>
            <person name="Barry K.W."/>
            <person name="Bougher N.L."/>
            <person name="Buchanan P."/>
            <person name="Buyck B."/>
            <person name="Bense V."/>
            <person name="Catcheside P."/>
            <person name="Chovatia M."/>
            <person name="Cooper J."/>
            <person name="Damon W."/>
            <person name="Desjardin D."/>
            <person name="Finy P."/>
            <person name="Geml J."/>
            <person name="Haridas S."/>
            <person name="Hughes K."/>
            <person name="Justo A."/>
            <person name="Karasinski D."/>
            <person name="Kautmanova I."/>
            <person name="Kiss B."/>
            <person name="Kocsube S."/>
            <person name="Kotiranta H."/>
            <person name="LaButti K.M."/>
            <person name="Lechner B.E."/>
            <person name="Liimatainen K."/>
            <person name="Lipzen A."/>
            <person name="Lukacs Z."/>
            <person name="Mihaltcheva S."/>
            <person name="Morgado L.N."/>
            <person name="Niskanen T."/>
            <person name="Noordeloos M.E."/>
            <person name="Ohm R.A."/>
            <person name="Ortiz-Santana B."/>
            <person name="Ovrebo C."/>
            <person name="Racz N."/>
            <person name="Riley R."/>
            <person name="Savchenko A."/>
            <person name="Shiryaev A."/>
            <person name="Soop K."/>
            <person name="Spirin V."/>
            <person name="Szebenyi C."/>
            <person name="Tomsovsky M."/>
            <person name="Tulloss R.E."/>
            <person name="Uehling J."/>
            <person name="Grigoriev I.V."/>
            <person name="Vagvolgyi C."/>
            <person name="Papp T."/>
            <person name="Martin F.M."/>
            <person name="Miettinen O."/>
            <person name="Hibbett D.S."/>
            <person name="Nagy L.G."/>
        </authorList>
    </citation>
    <scope>NUCLEOTIDE SEQUENCE [LARGE SCALE GENOMIC DNA]</scope>
    <source>
        <strain evidence="1 2">NL-1719</strain>
    </source>
</reference>
<gene>
    <name evidence="1" type="ORF">BDN72DRAFT_488726</name>
</gene>
<keyword evidence="2" id="KW-1185">Reference proteome</keyword>
<proteinExistence type="predicted"/>